<gene>
    <name evidence="1" type="ORF">LAB08_R22020</name>
</gene>
<protein>
    <recommendedName>
        <fullName evidence="3">DUF421 domain-containing protein</fullName>
    </recommendedName>
</protein>
<accession>A0ABM7RSU0</accession>
<dbReference type="EMBL" id="AP017423">
    <property type="protein sequence ID" value="BCX67567.1"/>
    <property type="molecule type" value="Genomic_DNA"/>
</dbReference>
<proteinExistence type="predicted"/>
<evidence type="ECO:0000313" key="2">
    <source>
        <dbReference type="Proteomes" id="UP000218595"/>
    </source>
</evidence>
<keyword evidence="2" id="KW-1185">Reference proteome</keyword>
<sequence>MEAARLSQGIETPDQIQFAILERNGKMSVISRES</sequence>
<dbReference type="Proteomes" id="UP000218595">
    <property type="component" value="Chromosome"/>
</dbReference>
<name>A0ABM7RSU0_9PSED</name>
<reference evidence="1 2" key="1">
    <citation type="submission" date="2016-04" db="EMBL/GenBank/DDBJ databases">
        <title>Complete genome sequence of Pseudomonas sp. LAB-08 isolated from TCE contaminated aquifer soil.</title>
        <authorList>
            <person name="Dohra H."/>
            <person name="Suzuki K."/>
            <person name="Fatma A."/>
            <person name="Inuzuka Y."/>
            <person name="Honjo M."/>
            <person name="Tashiro Y."/>
            <person name="Futamata H."/>
        </authorList>
    </citation>
    <scope>NUCLEOTIDE SEQUENCE [LARGE SCALE GENOMIC DNA]</scope>
    <source>
        <strain evidence="1 2">LAB-08</strain>
    </source>
</reference>
<organism evidence="1 2">
    <name type="scientific">Pseudomonas izuensis</name>
    <dbReference type="NCBI Taxonomy" id="2684212"/>
    <lineage>
        <taxon>Bacteria</taxon>
        <taxon>Pseudomonadati</taxon>
        <taxon>Pseudomonadota</taxon>
        <taxon>Gammaproteobacteria</taxon>
        <taxon>Pseudomonadales</taxon>
        <taxon>Pseudomonadaceae</taxon>
        <taxon>Pseudomonas</taxon>
    </lineage>
</organism>
<evidence type="ECO:0000313" key="1">
    <source>
        <dbReference type="EMBL" id="BCX67567.1"/>
    </source>
</evidence>
<evidence type="ECO:0008006" key="3">
    <source>
        <dbReference type="Google" id="ProtNLM"/>
    </source>
</evidence>